<dbReference type="SUPFAM" id="SSF52540">
    <property type="entry name" value="P-loop containing nucleoside triphosphate hydrolases"/>
    <property type="match status" value="1"/>
</dbReference>
<dbReference type="Pfam" id="PF08352">
    <property type="entry name" value="oligo_HPY"/>
    <property type="match status" value="1"/>
</dbReference>
<dbReference type="SMART" id="SM00382">
    <property type="entry name" value="AAA"/>
    <property type="match status" value="1"/>
</dbReference>
<dbReference type="RefSeq" id="WP_314282075.1">
    <property type="nucleotide sequence ID" value="NZ_JAVVDO010000013.1"/>
</dbReference>
<evidence type="ECO:0000256" key="2">
    <source>
        <dbReference type="ARBA" id="ARBA00005417"/>
    </source>
</evidence>
<evidence type="ECO:0000256" key="6">
    <source>
        <dbReference type="ARBA" id="ARBA00022840"/>
    </source>
</evidence>
<keyword evidence="10" id="KW-1185">Reference proteome</keyword>
<dbReference type="Pfam" id="PF00005">
    <property type="entry name" value="ABC_tran"/>
    <property type="match status" value="1"/>
</dbReference>
<comment type="subcellular location">
    <subcellularLocation>
        <location evidence="1">Cell inner membrane</location>
        <topology evidence="1">Peripheral membrane protein</topology>
    </subcellularLocation>
</comment>
<protein>
    <submittedName>
        <fullName evidence="9">ABC transporter ATP-binding protein</fullName>
    </submittedName>
</protein>
<evidence type="ECO:0000256" key="4">
    <source>
        <dbReference type="ARBA" id="ARBA00022475"/>
    </source>
</evidence>
<evidence type="ECO:0000259" key="8">
    <source>
        <dbReference type="PROSITE" id="PS50893"/>
    </source>
</evidence>
<proteinExistence type="inferred from homology"/>
<dbReference type="InterPro" id="IPR050388">
    <property type="entry name" value="ABC_Ni/Peptide_Import"/>
</dbReference>
<dbReference type="InterPro" id="IPR027417">
    <property type="entry name" value="P-loop_NTPase"/>
</dbReference>
<dbReference type="PROSITE" id="PS00211">
    <property type="entry name" value="ABC_TRANSPORTER_1"/>
    <property type="match status" value="1"/>
</dbReference>
<feature type="domain" description="ABC transporter" evidence="8">
    <location>
        <begin position="28"/>
        <end position="280"/>
    </location>
</feature>
<dbReference type="CDD" id="cd03257">
    <property type="entry name" value="ABC_NikE_OppD_transporters"/>
    <property type="match status" value="1"/>
</dbReference>
<comment type="similarity">
    <text evidence="2">Belongs to the ABC transporter superfamily.</text>
</comment>
<dbReference type="GO" id="GO:0005524">
    <property type="term" value="F:ATP binding"/>
    <property type="evidence" value="ECO:0007669"/>
    <property type="project" value="UniProtKB-KW"/>
</dbReference>
<dbReference type="Proteomes" id="UP001258945">
    <property type="component" value="Unassembled WGS sequence"/>
</dbReference>
<reference evidence="9 10" key="1">
    <citation type="journal article" date="2019" name="Microb. Pathog.">
        <title>Comparison of VITEK 2, MALDI-TOF MS, 16S rRNA gene sequencing, and whole-genome sequencing for identification of Roseomonas mucosa.</title>
        <authorList>
            <person name="Rudolph W.W."/>
            <person name="Gunzer F."/>
            <person name="Trauth M."/>
            <person name="Bunk B."/>
            <person name="Bigge R."/>
            <person name="Schrottner P."/>
        </authorList>
    </citation>
    <scope>NUCLEOTIDE SEQUENCE [LARGE SCALE GENOMIC DNA]</scope>
    <source>
        <strain evidence="9 10">DSM 103800</strain>
    </source>
</reference>
<dbReference type="InterPro" id="IPR017871">
    <property type="entry name" value="ABC_transporter-like_CS"/>
</dbReference>
<evidence type="ECO:0000256" key="5">
    <source>
        <dbReference type="ARBA" id="ARBA00022741"/>
    </source>
</evidence>
<evidence type="ECO:0000256" key="3">
    <source>
        <dbReference type="ARBA" id="ARBA00022448"/>
    </source>
</evidence>
<name>A0ABU3MEN7_9PROT</name>
<dbReference type="EMBL" id="JAVVDO010000013">
    <property type="protein sequence ID" value="MDT8331403.1"/>
    <property type="molecule type" value="Genomic_DNA"/>
</dbReference>
<dbReference type="Gene3D" id="3.40.50.300">
    <property type="entry name" value="P-loop containing nucleotide triphosphate hydrolases"/>
    <property type="match status" value="1"/>
</dbReference>
<dbReference type="NCBIfam" id="TIGR01727">
    <property type="entry name" value="oligo_HPY"/>
    <property type="match status" value="1"/>
</dbReference>
<dbReference type="InterPro" id="IPR013563">
    <property type="entry name" value="Oligopep_ABC_C"/>
</dbReference>
<gene>
    <name evidence="9" type="ORF">RQ831_10085</name>
</gene>
<accession>A0ABU3MEN7</accession>
<dbReference type="PANTHER" id="PTHR43297">
    <property type="entry name" value="OLIGOPEPTIDE TRANSPORT ATP-BINDING PROTEIN APPD"/>
    <property type="match status" value="1"/>
</dbReference>
<keyword evidence="6 9" id="KW-0067">ATP-binding</keyword>
<dbReference type="PANTHER" id="PTHR43297:SF2">
    <property type="entry name" value="DIPEPTIDE TRANSPORT ATP-BINDING PROTEIN DPPD"/>
    <property type="match status" value="1"/>
</dbReference>
<keyword evidence="3" id="KW-0813">Transport</keyword>
<dbReference type="InterPro" id="IPR003439">
    <property type="entry name" value="ABC_transporter-like_ATP-bd"/>
</dbReference>
<dbReference type="PROSITE" id="PS50893">
    <property type="entry name" value="ABC_TRANSPORTER_2"/>
    <property type="match status" value="1"/>
</dbReference>
<evidence type="ECO:0000256" key="7">
    <source>
        <dbReference type="ARBA" id="ARBA00023136"/>
    </source>
</evidence>
<keyword evidence="5" id="KW-0547">Nucleotide-binding</keyword>
<sequence>MSRSAILSAPEAGAAPGAAPGTAAENLLEVRGLNVRFGALPAVQDVSFAVRRGETLALVGESGSGKSVTSLALLRLTPPAPACRVEGQVLLHRKEGGAVDLLALPEAEMRAMRTAKVAMVFQEPMTSFNPVHTIGAQIAEAIRFHEGLGRRAAEGRAAELLDLVGIPDPKRRLSAYPHQLSGGMRQRAMIAMALSCGPELLIADEPTTALDVTIQAQILELLARLQKQTGMAMIFITHNLGVVAEIADRVMVMYGGRVVEQADLLPLFQSPRMPYTAGLMRSVPRLDLAGQRREPLFAIPGQVPDPRQPPPGCAFAPRCAHHRPDPCDNAVPPLEETGGGHLSRCFLWRELADALAAQGVP</sequence>
<evidence type="ECO:0000256" key="1">
    <source>
        <dbReference type="ARBA" id="ARBA00004417"/>
    </source>
</evidence>
<evidence type="ECO:0000313" key="9">
    <source>
        <dbReference type="EMBL" id="MDT8331403.1"/>
    </source>
</evidence>
<keyword evidence="7" id="KW-0472">Membrane</keyword>
<comment type="caution">
    <text evidence="9">The sequence shown here is derived from an EMBL/GenBank/DDBJ whole genome shotgun (WGS) entry which is preliminary data.</text>
</comment>
<dbReference type="InterPro" id="IPR003593">
    <property type="entry name" value="AAA+_ATPase"/>
</dbReference>
<evidence type="ECO:0000313" key="10">
    <source>
        <dbReference type="Proteomes" id="UP001258945"/>
    </source>
</evidence>
<keyword evidence="4" id="KW-1003">Cell membrane</keyword>
<organism evidence="9 10">
    <name type="scientific">Roseomonas gilardii</name>
    <dbReference type="NCBI Taxonomy" id="257708"/>
    <lineage>
        <taxon>Bacteria</taxon>
        <taxon>Pseudomonadati</taxon>
        <taxon>Pseudomonadota</taxon>
        <taxon>Alphaproteobacteria</taxon>
        <taxon>Acetobacterales</taxon>
        <taxon>Roseomonadaceae</taxon>
        <taxon>Roseomonas</taxon>
    </lineage>
</organism>